<gene>
    <name evidence="5" type="ORF">CPE01_11970</name>
</gene>
<dbReference type="InterPro" id="IPR046335">
    <property type="entry name" value="LacI/GalR-like_sensor"/>
</dbReference>
<feature type="domain" description="HTH lacI-type" evidence="4">
    <location>
        <begin position="10"/>
        <end position="64"/>
    </location>
</feature>
<keyword evidence="1" id="KW-0805">Transcription regulation</keyword>
<evidence type="ECO:0000313" key="6">
    <source>
        <dbReference type="Proteomes" id="UP000321386"/>
    </source>
</evidence>
<dbReference type="PROSITE" id="PS00356">
    <property type="entry name" value="HTH_LACI_1"/>
    <property type="match status" value="1"/>
</dbReference>
<dbReference type="OrthoDB" id="9785139at2"/>
<keyword evidence="6" id="KW-1185">Reference proteome</keyword>
<keyword evidence="3" id="KW-0804">Transcription</keyword>
<dbReference type="Pfam" id="PF13377">
    <property type="entry name" value="Peripla_BP_3"/>
    <property type="match status" value="1"/>
</dbReference>
<dbReference type="InterPro" id="IPR000843">
    <property type="entry name" value="HTH_LacI"/>
</dbReference>
<dbReference type="AlphaFoldDB" id="A0A510US30"/>
<dbReference type="CDD" id="cd01392">
    <property type="entry name" value="HTH_LacI"/>
    <property type="match status" value="1"/>
</dbReference>
<dbReference type="PROSITE" id="PS50932">
    <property type="entry name" value="HTH_LACI_2"/>
    <property type="match status" value="1"/>
</dbReference>
<dbReference type="SUPFAM" id="SSF47413">
    <property type="entry name" value="lambda repressor-like DNA-binding domains"/>
    <property type="match status" value="1"/>
</dbReference>
<dbReference type="SMART" id="SM00354">
    <property type="entry name" value="HTH_LACI"/>
    <property type="match status" value="1"/>
</dbReference>
<sequence length="340" mass="36157">MSTDTGARPPAMSDVALAAGVSHQTVSRVLNGHPSVRPETRLRVQDAIARLGYRRNSAARALVTRRSDTLGVVTPASALYGPTSTLVAFEEAAREAGWYVSVATMRRFTADSMRAAVEHFLDHGVDALVVIAPTSEVASAVQGLDVPVPVVLISSAIELREREGVLSVGVDQRLGARLATRHLLARGHTRVLHVAGPQDWFDAQDRLAGWREECEAAGVTAPKPVVAGWSADSGYEVGRKLAAGKLPEAIFAANDQLALGLEHAFWDAGVRVGQDVAIVGFDDEVGAAHYLPPLTTVRQDFVRLGSLAIDVLRQALGGLTGREAPRLVPPEIVVRRSSGV</sequence>
<evidence type="ECO:0000259" key="4">
    <source>
        <dbReference type="PROSITE" id="PS50932"/>
    </source>
</evidence>
<dbReference type="RefSeq" id="WP_146805719.1">
    <property type="nucleotide sequence ID" value="NZ_BJUA01000004.1"/>
</dbReference>
<proteinExistence type="predicted"/>
<name>A0A510US30_9CELL</name>
<dbReference type="InterPro" id="IPR028082">
    <property type="entry name" value="Peripla_BP_I"/>
</dbReference>
<protein>
    <submittedName>
        <fullName evidence="5">LacI family transcriptional regulator</fullName>
    </submittedName>
</protein>
<evidence type="ECO:0000256" key="1">
    <source>
        <dbReference type="ARBA" id="ARBA00023015"/>
    </source>
</evidence>
<evidence type="ECO:0000313" key="5">
    <source>
        <dbReference type="EMBL" id="GEK17464.1"/>
    </source>
</evidence>
<reference evidence="5 6" key="1">
    <citation type="submission" date="2019-07" db="EMBL/GenBank/DDBJ databases">
        <title>Whole genome shotgun sequence of Cellulomonas persica NBRC 101101.</title>
        <authorList>
            <person name="Hosoyama A."/>
            <person name="Uohara A."/>
            <person name="Ohji S."/>
            <person name="Ichikawa N."/>
        </authorList>
    </citation>
    <scope>NUCLEOTIDE SEQUENCE [LARGE SCALE GENOMIC DNA]</scope>
    <source>
        <strain evidence="5 6">NBRC 101101</strain>
    </source>
</reference>
<dbReference type="EMBL" id="BJUA01000004">
    <property type="protein sequence ID" value="GEK17464.1"/>
    <property type="molecule type" value="Genomic_DNA"/>
</dbReference>
<dbReference type="GO" id="GO:0003700">
    <property type="term" value="F:DNA-binding transcription factor activity"/>
    <property type="evidence" value="ECO:0007669"/>
    <property type="project" value="TreeGrafter"/>
</dbReference>
<dbReference type="InterPro" id="IPR010982">
    <property type="entry name" value="Lambda_DNA-bd_dom_sf"/>
</dbReference>
<dbReference type="Gene3D" id="1.10.260.40">
    <property type="entry name" value="lambda repressor-like DNA-binding domains"/>
    <property type="match status" value="1"/>
</dbReference>
<comment type="caution">
    <text evidence="5">The sequence shown here is derived from an EMBL/GenBank/DDBJ whole genome shotgun (WGS) entry which is preliminary data.</text>
</comment>
<dbReference type="GO" id="GO:0000976">
    <property type="term" value="F:transcription cis-regulatory region binding"/>
    <property type="evidence" value="ECO:0007669"/>
    <property type="project" value="TreeGrafter"/>
</dbReference>
<dbReference type="CDD" id="cd01574">
    <property type="entry name" value="PBP1_LacI"/>
    <property type="match status" value="1"/>
</dbReference>
<dbReference type="Gene3D" id="3.40.50.2300">
    <property type="match status" value="2"/>
</dbReference>
<dbReference type="PANTHER" id="PTHR30146:SF109">
    <property type="entry name" value="HTH-TYPE TRANSCRIPTIONAL REGULATOR GALS"/>
    <property type="match status" value="1"/>
</dbReference>
<evidence type="ECO:0000256" key="3">
    <source>
        <dbReference type="ARBA" id="ARBA00023163"/>
    </source>
</evidence>
<keyword evidence="2" id="KW-0238">DNA-binding</keyword>
<dbReference type="Proteomes" id="UP000321386">
    <property type="component" value="Unassembled WGS sequence"/>
</dbReference>
<dbReference type="Pfam" id="PF00356">
    <property type="entry name" value="LacI"/>
    <property type="match status" value="1"/>
</dbReference>
<accession>A0A510US30</accession>
<evidence type="ECO:0000256" key="2">
    <source>
        <dbReference type="ARBA" id="ARBA00023125"/>
    </source>
</evidence>
<organism evidence="5 6">
    <name type="scientific">Cellulomonas persica</name>
    <dbReference type="NCBI Taxonomy" id="76861"/>
    <lineage>
        <taxon>Bacteria</taxon>
        <taxon>Bacillati</taxon>
        <taxon>Actinomycetota</taxon>
        <taxon>Actinomycetes</taxon>
        <taxon>Micrococcales</taxon>
        <taxon>Cellulomonadaceae</taxon>
        <taxon>Cellulomonas</taxon>
    </lineage>
</organism>
<dbReference type="SUPFAM" id="SSF53822">
    <property type="entry name" value="Periplasmic binding protein-like I"/>
    <property type="match status" value="1"/>
</dbReference>
<dbReference type="PANTHER" id="PTHR30146">
    <property type="entry name" value="LACI-RELATED TRANSCRIPTIONAL REPRESSOR"/>
    <property type="match status" value="1"/>
</dbReference>